<dbReference type="Proteomes" id="UP001499938">
    <property type="component" value="Unassembled WGS sequence"/>
</dbReference>
<organism evidence="1 2">
    <name type="scientific">Nostocoides veronense</name>
    <dbReference type="NCBI Taxonomy" id="330836"/>
    <lineage>
        <taxon>Bacteria</taxon>
        <taxon>Bacillati</taxon>
        <taxon>Actinomycetota</taxon>
        <taxon>Actinomycetes</taxon>
        <taxon>Micrococcales</taxon>
        <taxon>Intrasporangiaceae</taxon>
        <taxon>Nostocoides</taxon>
    </lineage>
</organism>
<evidence type="ECO:0000313" key="2">
    <source>
        <dbReference type="Proteomes" id="UP001499938"/>
    </source>
</evidence>
<gene>
    <name evidence="1" type="ORF">GCM10009811_18360</name>
</gene>
<protein>
    <submittedName>
        <fullName evidence="1">Uncharacterized protein</fullName>
    </submittedName>
</protein>
<name>A0ABN2LQD5_9MICO</name>
<comment type="caution">
    <text evidence="1">The sequence shown here is derived from an EMBL/GenBank/DDBJ whole genome shotgun (WGS) entry which is preliminary data.</text>
</comment>
<keyword evidence="2" id="KW-1185">Reference proteome</keyword>
<evidence type="ECO:0000313" key="1">
    <source>
        <dbReference type="EMBL" id="GAA1793931.1"/>
    </source>
</evidence>
<dbReference type="EMBL" id="BAAAPO010000027">
    <property type="protein sequence ID" value="GAA1793931.1"/>
    <property type="molecule type" value="Genomic_DNA"/>
</dbReference>
<sequence>MALWVGLADPTAQDLRRVRDAVRWLERNGFLKRSTQSDASKPGFGRPQIVLLDPALAGAKWPGSGRGRYVTVPIRLWSDGWTIALSPRALTMYVVLSELTGGHPNGTYADGGRKRQYDLSDDTWTRGARELVAAGLIVTSWEREDPDFYEPTWRMRYRLLPVGD</sequence>
<reference evidence="1 2" key="1">
    <citation type="journal article" date="2019" name="Int. J. Syst. Evol. Microbiol.">
        <title>The Global Catalogue of Microorganisms (GCM) 10K type strain sequencing project: providing services to taxonomists for standard genome sequencing and annotation.</title>
        <authorList>
            <consortium name="The Broad Institute Genomics Platform"/>
            <consortium name="The Broad Institute Genome Sequencing Center for Infectious Disease"/>
            <person name="Wu L."/>
            <person name="Ma J."/>
        </authorList>
    </citation>
    <scope>NUCLEOTIDE SEQUENCE [LARGE SCALE GENOMIC DNA]</scope>
    <source>
        <strain evidence="1 2">JCM 15592</strain>
    </source>
</reference>
<proteinExistence type="predicted"/>
<accession>A0ABN2LQD5</accession>